<dbReference type="InterPro" id="IPR021884">
    <property type="entry name" value="Ice-bd_prot"/>
</dbReference>
<evidence type="ECO:0000313" key="5">
    <source>
        <dbReference type="Proteomes" id="UP000076532"/>
    </source>
</evidence>
<dbReference type="Pfam" id="PF11999">
    <property type="entry name" value="Ice_binding"/>
    <property type="match status" value="1"/>
</dbReference>
<protein>
    <submittedName>
        <fullName evidence="4">Antifreeze protein</fullName>
    </submittedName>
</protein>
<proteinExistence type="inferred from homology"/>
<evidence type="ECO:0000313" key="4">
    <source>
        <dbReference type="EMBL" id="KZP03608.1"/>
    </source>
</evidence>
<comment type="similarity">
    <text evidence="1">Belongs to the ice-binding protein family.</text>
</comment>
<dbReference type="AlphaFoldDB" id="A0A167U5F5"/>
<dbReference type="EMBL" id="KV418035">
    <property type="protein sequence ID" value="KZP03608.1"/>
    <property type="molecule type" value="Genomic_DNA"/>
</dbReference>
<evidence type="ECO:0000256" key="1">
    <source>
        <dbReference type="ARBA" id="ARBA00005445"/>
    </source>
</evidence>
<feature type="chain" id="PRO_5007892838" evidence="3">
    <location>
        <begin position="18"/>
        <end position="263"/>
    </location>
</feature>
<gene>
    <name evidence="4" type="ORF">FIBSPDRAFT_879287</name>
</gene>
<evidence type="ECO:0000256" key="3">
    <source>
        <dbReference type="SAM" id="SignalP"/>
    </source>
</evidence>
<feature type="signal peptide" evidence="3">
    <location>
        <begin position="1"/>
        <end position="17"/>
    </location>
</feature>
<keyword evidence="2 3" id="KW-0732">Signal</keyword>
<dbReference type="Proteomes" id="UP000076532">
    <property type="component" value="Unassembled WGS sequence"/>
</dbReference>
<dbReference type="OrthoDB" id="10264374at2759"/>
<organism evidence="4 5">
    <name type="scientific">Athelia psychrophila</name>
    <dbReference type="NCBI Taxonomy" id="1759441"/>
    <lineage>
        <taxon>Eukaryota</taxon>
        <taxon>Fungi</taxon>
        <taxon>Dikarya</taxon>
        <taxon>Basidiomycota</taxon>
        <taxon>Agaricomycotina</taxon>
        <taxon>Agaricomycetes</taxon>
        <taxon>Agaricomycetidae</taxon>
        <taxon>Atheliales</taxon>
        <taxon>Atheliaceae</taxon>
        <taxon>Athelia</taxon>
    </lineage>
</organism>
<evidence type="ECO:0000256" key="2">
    <source>
        <dbReference type="ARBA" id="ARBA00022729"/>
    </source>
</evidence>
<sequence>MSSLTIAILFLTNGCLAAGPLAVPLGTAAHFAIVAKSGISSVPKSAITGDIGLSPAAATFLTGFGLTRSADGTYSTSTQVTGHVYASSYTSPTPTNLVAAVSDVVTAYNNASGRVNPDHTNLGSGGIGGLTLAPGLYKWTTSVNIASPVTISGHSKDTWIFQISGGLTIAHAQAVILSGGASAANIVWVVAGAVSLGTSSAFEGIILGATSITLQTGSSINGRLLAQKAVALQSAAVTQPGSTAPPPATPPCVPTLLNLFCIL</sequence>
<name>A0A167U5F5_9AGAM</name>
<reference evidence="4 5" key="1">
    <citation type="journal article" date="2016" name="Mol. Biol. Evol.">
        <title>Comparative Genomics of Early-Diverging Mushroom-Forming Fungi Provides Insights into the Origins of Lignocellulose Decay Capabilities.</title>
        <authorList>
            <person name="Nagy L.G."/>
            <person name="Riley R."/>
            <person name="Tritt A."/>
            <person name="Adam C."/>
            <person name="Daum C."/>
            <person name="Floudas D."/>
            <person name="Sun H."/>
            <person name="Yadav J.S."/>
            <person name="Pangilinan J."/>
            <person name="Larsson K.H."/>
            <person name="Matsuura K."/>
            <person name="Barry K."/>
            <person name="Labutti K."/>
            <person name="Kuo R."/>
            <person name="Ohm R.A."/>
            <person name="Bhattacharya S.S."/>
            <person name="Shirouzu T."/>
            <person name="Yoshinaga Y."/>
            <person name="Martin F.M."/>
            <person name="Grigoriev I.V."/>
            <person name="Hibbett D.S."/>
        </authorList>
    </citation>
    <scope>NUCLEOTIDE SEQUENCE [LARGE SCALE GENOMIC DNA]</scope>
    <source>
        <strain evidence="4 5">CBS 109695</strain>
    </source>
</reference>
<keyword evidence="5" id="KW-1185">Reference proteome</keyword>
<accession>A0A167U5F5</accession>